<name>K0ZKE3_9ACTO</name>
<evidence type="ECO:0000256" key="1">
    <source>
        <dbReference type="SAM" id="Coils"/>
    </source>
</evidence>
<dbReference type="Proteomes" id="UP000003994">
    <property type="component" value="Unassembled WGS sequence"/>
</dbReference>
<dbReference type="EMBL" id="AGWQ01000002">
    <property type="protein sequence ID" value="EJZ88310.1"/>
    <property type="molecule type" value="Genomic_DNA"/>
</dbReference>
<feature type="coiled-coil region" evidence="1">
    <location>
        <begin position="214"/>
        <end position="264"/>
    </location>
</feature>
<dbReference type="STRING" id="883077.HMPREF9241_00171"/>
<keyword evidence="1" id="KW-0175">Coiled coil</keyword>
<dbReference type="AlphaFoldDB" id="K0ZKE3"/>
<keyword evidence="4" id="KW-1185">Reference proteome</keyword>
<dbReference type="RefSeq" id="WP_006680377.1">
    <property type="nucleotide sequence ID" value="NZ_JH815208.1"/>
</dbReference>
<dbReference type="eggNOG" id="COG0419">
    <property type="taxonomic scope" value="Bacteria"/>
</dbReference>
<comment type="caution">
    <text evidence="3">The sequence shown here is derived from an EMBL/GenBank/DDBJ whole genome shotgun (WGS) entry which is preliminary data.</text>
</comment>
<gene>
    <name evidence="3" type="ORF">HMPREF9241_00171</name>
</gene>
<protein>
    <recommendedName>
        <fullName evidence="2">Rad50/SbcC-type AAA domain-containing protein</fullName>
    </recommendedName>
</protein>
<dbReference type="PATRIC" id="fig|883077.3.peg.164"/>
<dbReference type="InterPro" id="IPR038729">
    <property type="entry name" value="Rad50/SbcC_AAA"/>
</dbReference>
<dbReference type="Gene3D" id="3.40.50.300">
    <property type="entry name" value="P-loop containing nucleotide triphosphate hydrolases"/>
    <property type="match status" value="1"/>
</dbReference>
<evidence type="ECO:0000259" key="2">
    <source>
        <dbReference type="Pfam" id="PF13476"/>
    </source>
</evidence>
<organism evidence="3 4">
    <name type="scientific">Schaalia turicensis ACS-279-V-Col4</name>
    <dbReference type="NCBI Taxonomy" id="883077"/>
    <lineage>
        <taxon>Bacteria</taxon>
        <taxon>Bacillati</taxon>
        <taxon>Actinomycetota</taxon>
        <taxon>Actinomycetes</taxon>
        <taxon>Actinomycetales</taxon>
        <taxon>Actinomycetaceae</taxon>
        <taxon>Schaalia</taxon>
    </lineage>
</organism>
<dbReference type="HOGENOM" id="CLU_029836_1_0_11"/>
<proteinExistence type="predicted"/>
<dbReference type="Pfam" id="PF13476">
    <property type="entry name" value="AAA_23"/>
    <property type="match status" value="1"/>
</dbReference>
<accession>K0ZKE3</accession>
<feature type="coiled-coil region" evidence="1">
    <location>
        <begin position="365"/>
        <end position="427"/>
    </location>
</feature>
<dbReference type="InterPro" id="IPR027417">
    <property type="entry name" value="P-loop_NTPase"/>
</dbReference>
<sequence>MSGLWISEIRAYPNHGAPSTITLTQGLNVIAGPSNTGKTRVARTIDFVMGGDLVPFTDDSDYCTAEIDLVTAEGEIITLRRSIGGDYVVSPQPGADSKVYSVKRDEKDPKTDLNSFLVSLLDFKPSRKVIKNSSWESQALTWRSLYHLLYVPESYIDRLDSTILRRGGANDYVTRTAELSTLLVLAQDENFDDIEPQESDKDRRIRQRSVKQFITRQVEAAREKETELRKVEEQYRGRDIEAELATLNAEFDQLRRDQIELNATGRTITTKIKEIDENVAAFAVDKYQRQELISHLEADLHRLEFLAGASVDPDTLNINMCGYCKQPVDASMNHPSQEQIDVQRTRLEEQLSGARSNLAELDYMMSELTQQRADLVLKHAELQDRIAHTITPRQEQLTREVRTLKEVAGIQARLEQLQETILALTDLGPQAAEKREPYKPMEFFNADFIYSMNTTIRRILHEIGFPSADTAVFDEATLDVTIDGYRKDTKEGKGFAALLNTVVMVAFHEYLDQRSPHAPQFLIIDSPLKNFDDSQLTAPDSMRQKLLDYIACTTTNRQVILCENLNLLSGVDLDALPNTTAIRFSKDPYQGRYGYLNGVYEPGEHPHE</sequence>
<feature type="domain" description="Rad50/SbcC-type AAA" evidence="2">
    <location>
        <begin position="6"/>
        <end position="256"/>
    </location>
</feature>
<evidence type="ECO:0000313" key="3">
    <source>
        <dbReference type="EMBL" id="EJZ88310.1"/>
    </source>
</evidence>
<reference evidence="3 4" key="1">
    <citation type="submission" date="2012-07" db="EMBL/GenBank/DDBJ databases">
        <title>The Genome Sequence of Actinomyces turicensis ACS-279-V-COL4.</title>
        <authorList>
            <consortium name="The Broad Institute Genome Sequencing Platform"/>
            <person name="Earl A."/>
            <person name="Ward D."/>
            <person name="Feldgarden M."/>
            <person name="Gevers D."/>
            <person name="Saerens B."/>
            <person name="Vaneechoutte M."/>
            <person name="Walker B."/>
            <person name="Young S.K."/>
            <person name="Zeng Q."/>
            <person name="Gargeya S."/>
            <person name="Fitzgerald M."/>
            <person name="Haas B."/>
            <person name="Abouelleil A."/>
            <person name="Alvarado L."/>
            <person name="Arachchi H.M."/>
            <person name="Berlin A."/>
            <person name="Chapman S.B."/>
            <person name="Goldberg J."/>
            <person name="Griggs A."/>
            <person name="Gujja S."/>
            <person name="Hansen M."/>
            <person name="Howarth C."/>
            <person name="Imamovic A."/>
            <person name="Larimer J."/>
            <person name="McCowen C."/>
            <person name="Montmayeur A."/>
            <person name="Murphy C."/>
            <person name="Neiman D."/>
            <person name="Pearson M."/>
            <person name="Priest M."/>
            <person name="Roberts A."/>
            <person name="Saif S."/>
            <person name="Shea T."/>
            <person name="Sisk P."/>
            <person name="Sykes S."/>
            <person name="Wortman J."/>
            <person name="Nusbaum C."/>
            <person name="Birren B."/>
        </authorList>
    </citation>
    <scope>NUCLEOTIDE SEQUENCE [LARGE SCALE GENOMIC DNA]</scope>
    <source>
        <strain evidence="3 4">ACS-279-V-Col4</strain>
    </source>
</reference>
<evidence type="ECO:0000313" key="4">
    <source>
        <dbReference type="Proteomes" id="UP000003994"/>
    </source>
</evidence>